<reference evidence="2" key="1">
    <citation type="submission" date="2014-09" db="EMBL/GenBank/DDBJ databases">
        <authorList>
            <person name="Mudge J."/>
            <person name="Ramaraj T."/>
            <person name="Lindquist I.E."/>
            <person name="Bharti A.K."/>
            <person name="Sundararajan A."/>
            <person name="Cameron C.T."/>
            <person name="Woodward J.E."/>
            <person name="May G.D."/>
            <person name="Brubaker C."/>
            <person name="Broadhvest J."/>
            <person name="Wilkins T.A."/>
        </authorList>
    </citation>
    <scope>NUCLEOTIDE SEQUENCE</scope>
    <source>
        <strain evidence="2">cv. AKA8401</strain>
    </source>
</reference>
<dbReference type="Proteomes" id="UP000032142">
    <property type="component" value="Unassembled WGS sequence"/>
</dbReference>
<gene>
    <name evidence="1" type="ORF">F383_16823</name>
</gene>
<evidence type="ECO:0000313" key="1">
    <source>
        <dbReference type="EMBL" id="KHG13417.1"/>
    </source>
</evidence>
<dbReference type="EMBL" id="KN399526">
    <property type="protein sequence ID" value="KHG13417.1"/>
    <property type="molecule type" value="Genomic_DNA"/>
</dbReference>
<protein>
    <submittedName>
        <fullName evidence="1">Chorismate mutase</fullName>
    </submittedName>
</protein>
<organism evidence="1 2">
    <name type="scientific">Gossypium arboreum</name>
    <name type="common">Tree cotton</name>
    <name type="synonym">Gossypium nanking</name>
    <dbReference type="NCBI Taxonomy" id="29729"/>
    <lineage>
        <taxon>Eukaryota</taxon>
        <taxon>Viridiplantae</taxon>
        <taxon>Streptophyta</taxon>
        <taxon>Embryophyta</taxon>
        <taxon>Tracheophyta</taxon>
        <taxon>Spermatophyta</taxon>
        <taxon>Magnoliopsida</taxon>
        <taxon>eudicotyledons</taxon>
        <taxon>Gunneridae</taxon>
        <taxon>Pentapetalae</taxon>
        <taxon>rosids</taxon>
        <taxon>malvids</taxon>
        <taxon>Malvales</taxon>
        <taxon>Malvaceae</taxon>
        <taxon>Malvoideae</taxon>
        <taxon>Gossypium</taxon>
    </lineage>
</organism>
<accession>A0A0B0NL87</accession>
<dbReference type="AlphaFoldDB" id="A0A0B0NL87"/>
<keyword evidence="2" id="KW-1185">Reference proteome</keyword>
<sequence>MIYFDYYKDDGHIKYSNSMGKRLQYLVDITQAKIEVDIPIYPKTKKALDLESTANNILRNEML</sequence>
<evidence type="ECO:0000313" key="2">
    <source>
        <dbReference type="Proteomes" id="UP000032142"/>
    </source>
</evidence>
<name>A0A0B0NL87_GOSAR</name>
<proteinExistence type="predicted"/>